<feature type="domain" description="PPC" evidence="1">
    <location>
        <begin position="13"/>
        <end position="159"/>
    </location>
</feature>
<dbReference type="PANTHER" id="PTHR34988">
    <property type="entry name" value="PROTEIN, PUTATIVE-RELATED"/>
    <property type="match status" value="1"/>
</dbReference>
<dbReference type="RefSeq" id="WP_044349937.1">
    <property type="nucleotide sequence ID" value="NZ_AZAC01000020.1"/>
</dbReference>
<dbReference type="Proteomes" id="UP000032233">
    <property type="component" value="Unassembled WGS sequence"/>
</dbReference>
<dbReference type="InParanoid" id="A0A0D2HR85"/>
<accession>A0A0D2HR85</accession>
<evidence type="ECO:0000313" key="3">
    <source>
        <dbReference type="Proteomes" id="UP000032233"/>
    </source>
</evidence>
<name>A0A0D2HR85_9BACT</name>
<gene>
    <name evidence="2" type="ORF">X474_16300</name>
</gene>
<dbReference type="PANTHER" id="PTHR34988:SF1">
    <property type="entry name" value="DNA-BINDING PROTEIN"/>
    <property type="match status" value="1"/>
</dbReference>
<dbReference type="SUPFAM" id="SSF117856">
    <property type="entry name" value="AF0104/ALDC/Ptd012-like"/>
    <property type="match status" value="1"/>
</dbReference>
<dbReference type="InterPro" id="IPR005175">
    <property type="entry name" value="PPC_dom"/>
</dbReference>
<dbReference type="PROSITE" id="PS51742">
    <property type="entry name" value="PPC"/>
    <property type="match status" value="1"/>
</dbReference>
<dbReference type="OrthoDB" id="9791702at2"/>
<evidence type="ECO:0000259" key="1">
    <source>
        <dbReference type="PROSITE" id="PS51742"/>
    </source>
</evidence>
<keyword evidence="3" id="KW-1185">Reference proteome</keyword>
<comment type="caution">
    <text evidence="2">The sequence shown here is derived from an EMBL/GenBank/DDBJ whole genome shotgun (WGS) entry which is preliminary data.</text>
</comment>
<dbReference type="Pfam" id="PF03479">
    <property type="entry name" value="PCC"/>
    <property type="match status" value="1"/>
</dbReference>
<sequence>MEIPGVKCHFAMGRPGRLVAARLLPDQDVYQGVVALIKESGFKSGEVTAIGSLKSASVMWAKTEEFTGDFENEAVLYEMKGPVELGVAKGYFGVDENGELFMHLHGLILDKEGQMRCGNLQPGSAPVLATVELTITEFAGLDMNYTIDPVWNHKFPRPVPLDE</sequence>
<dbReference type="AlphaFoldDB" id="A0A0D2HR85"/>
<dbReference type="Gene3D" id="3.30.1330.80">
    <property type="entry name" value="Hypothetical protein, similar to alpha- acetolactate decarboxylase, domain 2"/>
    <property type="match status" value="1"/>
</dbReference>
<organism evidence="2 3">
    <name type="scientific">Dethiosulfatarculus sandiegensis</name>
    <dbReference type="NCBI Taxonomy" id="1429043"/>
    <lineage>
        <taxon>Bacteria</taxon>
        <taxon>Pseudomonadati</taxon>
        <taxon>Thermodesulfobacteriota</taxon>
        <taxon>Desulfarculia</taxon>
        <taxon>Desulfarculales</taxon>
        <taxon>Desulfarculaceae</taxon>
        <taxon>Dethiosulfatarculus</taxon>
    </lineage>
</organism>
<proteinExistence type="predicted"/>
<dbReference type="EMBL" id="AZAC01000020">
    <property type="protein sequence ID" value="KIX13003.1"/>
    <property type="molecule type" value="Genomic_DNA"/>
</dbReference>
<protein>
    <recommendedName>
        <fullName evidence="1">PPC domain-containing protein</fullName>
    </recommendedName>
</protein>
<evidence type="ECO:0000313" key="2">
    <source>
        <dbReference type="EMBL" id="KIX13003.1"/>
    </source>
</evidence>
<reference evidence="2 3" key="1">
    <citation type="submission" date="2013-11" db="EMBL/GenBank/DDBJ databases">
        <title>Metagenomic analysis of a methanogenic consortium involved in long chain n-alkane degradation.</title>
        <authorList>
            <person name="Davidova I.A."/>
            <person name="Callaghan A.V."/>
            <person name="Wawrik B."/>
            <person name="Pruitt S."/>
            <person name="Marks C."/>
            <person name="Duncan K.E."/>
            <person name="Suflita J.M."/>
        </authorList>
    </citation>
    <scope>NUCLEOTIDE SEQUENCE [LARGE SCALE GENOMIC DNA]</scope>
    <source>
        <strain evidence="2 3">SPR</strain>
    </source>
</reference>